<protein>
    <submittedName>
        <fullName evidence="2">Uncharacterized protein</fullName>
    </submittedName>
</protein>
<dbReference type="Proteomes" id="UP001165342">
    <property type="component" value="Unassembled WGS sequence"/>
</dbReference>
<proteinExistence type="predicted"/>
<evidence type="ECO:0000313" key="3">
    <source>
        <dbReference type="Proteomes" id="UP001165342"/>
    </source>
</evidence>
<comment type="caution">
    <text evidence="2">The sequence shown here is derived from an EMBL/GenBank/DDBJ whole genome shotgun (WGS) entry which is preliminary data.</text>
</comment>
<evidence type="ECO:0000256" key="1">
    <source>
        <dbReference type="SAM" id="MobiDB-lite"/>
    </source>
</evidence>
<keyword evidence="3" id="KW-1185">Reference proteome</keyword>
<reference evidence="2" key="1">
    <citation type="submission" date="2022-05" db="EMBL/GenBank/DDBJ databases">
        <authorList>
            <person name="Jo J.-H."/>
            <person name="Im W.-T."/>
        </authorList>
    </citation>
    <scope>NUCLEOTIDE SEQUENCE</scope>
    <source>
        <strain evidence="2">SE220</strain>
    </source>
</reference>
<name>A0ABT0S0T0_9SPHN</name>
<accession>A0ABT0S0T0</accession>
<organism evidence="2 3">
    <name type="scientific">Sphingomonas hankyongi</name>
    <dbReference type="NCBI Taxonomy" id="2908209"/>
    <lineage>
        <taxon>Bacteria</taxon>
        <taxon>Pseudomonadati</taxon>
        <taxon>Pseudomonadota</taxon>
        <taxon>Alphaproteobacteria</taxon>
        <taxon>Sphingomonadales</taxon>
        <taxon>Sphingomonadaceae</taxon>
        <taxon>Sphingomonas</taxon>
    </lineage>
</organism>
<dbReference type="RefSeq" id="WP_249830727.1">
    <property type="nucleotide sequence ID" value="NZ_JAMGBE010000001.1"/>
</dbReference>
<feature type="compositionally biased region" description="Basic and acidic residues" evidence="1">
    <location>
        <begin position="245"/>
        <end position="259"/>
    </location>
</feature>
<evidence type="ECO:0000313" key="2">
    <source>
        <dbReference type="EMBL" id="MCL6729253.1"/>
    </source>
</evidence>
<sequence>MNALIGSAAPASGPEIPEFATLAADPEIAPLLRFDPVVRKVKRPDGWTPELQRELVARIAATGTVQSAVWQMGKHATGAEALYKTPGATSFRQSWDAAIIIGRRRNGLDSQPPFLGEVPGITRRAKLLSSAGGGPFPEPEPEMSNDLKMELMEKLGAKFLRKVMAEREARLAGRIVAADFYLRQITMIEILFDLTASKFGWDAQEVLRNLRRGGHRLLEVVETPFSTWLDNARRVYWEEQGDPPRPQHPDPRLTVKHGEGPWGNRGAGGWSTAVDDRNYGALSHPARGYSQEEWAKMDNREQELAREKQNAEDAEEQRSWEAAARADWQERQGAEDRRAQSVRGD</sequence>
<dbReference type="EMBL" id="JAMGBE010000001">
    <property type="protein sequence ID" value="MCL6729253.1"/>
    <property type="molecule type" value="Genomic_DNA"/>
</dbReference>
<feature type="compositionally biased region" description="Gly residues" evidence="1">
    <location>
        <begin position="260"/>
        <end position="269"/>
    </location>
</feature>
<gene>
    <name evidence="2" type="ORF">LZ538_04180</name>
</gene>
<feature type="compositionally biased region" description="Basic and acidic residues" evidence="1">
    <location>
        <begin position="293"/>
        <end position="319"/>
    </location>
</feature>
<feature type="region of interest" description="Disordered" evidence="1">
    <location>
        <begin position="282"/>
        <end position="345"/>
    </location>
</feature>
<feature type="compositionally biased region" description="Basic and acidic residues" evidence="1">
    <location>
        <begin position="327"/>
        <end position="345"/>
    </location>
</feature>
<feature type="region of interest" description="Disordered" evidence="1">
    <location>
        <begin position="239"/>
        <end position="269"/>
    </location>
</feature>